<keyword evidence="4 6" id="KW-0472">Membrane</keyword>
<comment type="subcellular location">
    <subcellularLocation>
        <location evidence="1">Membrane</location>
        <topology evidence="1">Multi-pass membrane protein</topology>
    </subcellularLocation>
</comment>
<feature type="domain" description="Major facilitator superfamily (MFS) profile" evidence="7">
    <location>
        <begin position="35"/>
        <end position="519"/>
    </location>
</feature>
<feature type="transmembrane region" description="Helical" evidence="6">
    <location>
        <begin position="228"/>
        <end position="247"/>
    </location>
</feature>
<proteinExistence type="predicted"/>
<dbReference type="VEuPathDB" id="FungiDB:BO72DRAFT_439487"/>
<organism evidence="8 9">
    <name type="scientific">Aspergillus fijiensis CBS 313.89</name>
    <dbReference type="NCBI Taxonomy" id="1448319"/>
    <lineage>
        <taxon>Eukaryota</taxon>
        <taxon>Fungi</taxon>
        <taxon>Dikarya</taxon>
        <taxon>Ascomycota</taxon>
        <taxon>Pezizomycotina</taxon>
        <taxon>Eurotiomycetes</taxon>
        <taxon>Eurotiomycetidae</taxon>
        <taxon>Eurotiales</taxon>
        <taxon>Aspergillaceae</taxon>
        <taxon>Aspergillus</taxon>
    </lineage>
</organism>
<protein>
    <submittedName>
        <fullName evidence="8">MFS general substrate transporter</fullName>
    </submittedName>
</protein>
<dbReference type="EMBL" id="KZ824694">
    <property type="protein sequence ID" value="RAK72508.1"/>
    <property type="molecule type" value="Genomic_DNA"/>
</dbReference>
<dbReference type="AlphaFoldDB" id="A0A8G1RGV8"/>
<evidence type="ECO:0000256" key="5">
    <source>
        <dbReference type="SAM" id="MobiDB-lite"/>
    </source>
</evidence>
<dbReference type="InterPro" id="IPR011701">
    <property type="entry name" value="MFS"/>
</dbReference>
<dbReference type="PANTHER" id="PTHR23501:SF199">
    <property type="entry name" value="MFS EFFLUX TRANSPORTER INPD-RELATED"/>
    <property type="match status" value="1"/>
</dbReference>
<dbReference type="PROSITE" id="PS50850">
    <property type="entry name" value="MFS"/>
    <property type="match status" value="1"/>
</dbReference>
<feature type="transmembrane region" description="Helical" evidence="6">
    <location>
        <begin position="259"/>
        <end position="278"/>
    </location>
</feature>
<dbReference type="GeneID" id="63860747"/>
<dbReference type="GO" id="GO:0005886">
    <property type="term" value="C:plasma membrane"/>
    <property type="evidence" value="ECO:0007669"/>
    <property type="project" value="TreeGrafter"/>
</dbReference>
<dbReference type="Proteomes" id="UP000249789">
    <property type="component" value="Unassembled WGS sequence"/>
</dbReference>
<keyword evidence="2 6" id="KW-0812">Transmembrane</keyword>
<dbReference type="GO" id="GO:0022857">
    <property type="term" value="F:transmembrane transporter activity"/>
    <property type="evidence" value="ECO:0007669"/>
    <property type="project" value="InterPro"/>
</dbReference>
<dbReference type="PRINTS" id="PR01036">
    <property type="entry name" value="TCRTETB"/>
</dbReference>
<dbReference type="RefSeq" id="XP_040796520.1">
    <property type="nucleotide sequence ID" value="XM_040943414.1"/>
</dbReference>
<feature type="transmembrane region" description="Helical" evidence="6">
    <location>
        <begin position="125"/>
        <end position="146"/>
    </location>
</feature>
<feature type="transmembrane region" description="Helical" evidence="6">
    <location>
        <begin position="185"/>
        <end position="208"/>
    </location>
</feature>
<evidence type="ECO:0000313" key="9">
    <source>
        <dbReference type="Proteomes" id="UP000249789"/>
    </source>
</evidence>
<evidence type="ECO:0000313" key="8">
    <source>
        <dbReference type="EMBL" id="RAK72508.1"/>
    </source>
</evidence>
<evidence type="ECO:0000256" key="2">
    <source>
        <dbReference type="ARBA" id="ARBA00022692"/>
    </source>
</evidence>
<evidence type="ECO:0000256" key="6">
    <source>
        <dbReference type="SAM" id="Phobius"/>
    </source>
</evidence>
<dbReference type="SUPFAM" id="SSF103473">
    <property type="entry name" value="MFS general substrate transporter"/>
    <property type="match status" value="1"/>
</dbReference>
<feature type="transmembrane region" description="Helical" evidence="6">
    <location>
        <begin position="299"/>
        <end position="323"/>
    </location>
</feature>
<dbReference type="InterPro" id="IPR020846">
    <property type="entry name" value="MFS_dom"/>
</dbReference>
<dbReference type="OrthoDB" id="10021397at2759"/>
<dbReference type="CDD" id="cd17502">
    <property type="entry name" value="MFS_Azr1_MDR_like"/>
    <property type="match status" value="1"/>
</dbReference>
<accession>A0A8G1RGV8</accession>
<dbReference type="Pfam" id="PF07690">
    <property type="entry name" value="MFS_1"/>
    <property type="match status" value="1"/>
</dbReference>
<feature type="transmembrane region" description="Helical" evidence="6">
    <location>
        <begin position="365"/>
        <end position="383"/>
    </location>
</feature>
<evidence type="ECO:0000256" key="4">
    <source>
        <dbReference type="ARBA" id="ARBA00023136"/>
    </source>
</evidence>
<feature type="transmembrane region" description="Helical" evidence="6">
    <location>
        <begin position="70"/>
        <end position="88"/>
    </location>
</feature>
<feature type="region of interest" description="Disordered" evidence="5">
    <location>
        <begin position="521"/>
        <end position="543"/>
    </location>
</feature>
<feature type="transmembrane region" description="Helical" evidence="6">
    <location>
        <begin position="158"/>
        <end position="179"/>
    </location>
</feature>
<feature type="transmembrane region" description="Helical" evidence="6">
    <location>
        <begin position="335"/>
        <end position="358"/>
    </location>
</feature>
<feature type="transmembrane region" description="Helical" evidence="6">
    <location>
        <begin position="424"/>
        <end position="451"/>
    </location>
</feature>
<gene>
    <name evidence="8" type="ORF">BO72DRAFT_439487</name>
</gene>
<dbReference type="Gene3D" id="1.20.1250.20">
    <property type="entry name" value="MFS general substrate transporter like domains"/>
    <property type="match status" value="1"/>
</dbReference>
<keyword evidence="9" id="KW-1185">Reference proteome</keyword>
<keyword evidence="3 6" id="KW-1133">Transmembrane helix</keyword>
<sequence length="543" mass="57264">MSPPEANEPVIPHQSPETEVGVTTELVKLPKLLLVAIVLCLATVCVAVDNTVLSTAVPQITDAFDSIDDVGWYAAIYPLTSCAFQPFFGKVYSLFSNKVVFLAALLVFEVGSAICATAPSSNIFILGRALAGLGSAGISAGTTLILAECVPLPRRPTWNSIIGSTFALGSVAGPLLGGAFTEKTTWRWCFYINLPIGGVVMLFVTFFYRSNPSVTRASTGLYSQIARFDVGGTITLILATICLLLALSWGGTKYAWDDTYIIVLLTVSGILFCVFAGIERWMQDSAVIPLRLLHRRSMGAAILFSLCLGGVFFVNVYYIPLWFQLVDGISVVESAIMFIPFMCSVVGGFVCAGFGTAATGYYTPFVYGGSILMSVGTGLIATVRPHQTPRARWIGYQILCGAGIGLGEEQGLYMVQTTLPEADVATGLGIVLFAQTFGGAVFVSVAQAVFLEHITAALRTLAPDVDPYSVLGGASTATSPALQSVYAVAIKDALRVGLVLATVSSLGALLYDWHSLKGKGENGSSGGHEMVLVAQGSDGGQGK</sequence>
<evidence type="ECO:0000256" key="1">
    <source>
        <dbReference type="ARBA" id="ARBA00004141"/>
    </source>
</evidence>
<evidence type="ECO:0000256" key="3">
    <source>
        <dbReference type="ARBA" id="ARBA00022989"/>
    </source>
</evidence>
<evidence type="ECO:0000259" key="7">
    <source>
        <dbReference type="PROSITE" id="PS50850"/>
    </source>
</evidence>
<dbReference type="PANTHER" id="PTHR23501">
    <property type="entry name" value="MAJOR FACILITATOR SUPERFAMILY"/>
    <property type="match status" value="1"/>
</dbReference>
<feature type="transmembrane region" description="Helical" evidence="6">
    <location>
        <begin position="100"/>
        <end position="119"/>
    </location>
</feature>
<reference evidence="8 9" key="1">
    <citation type="submission" date="2018-02" db="EMBL/GenBank/DDBJ databases">
        <title>The genomes of Aspergillus section Nigri reveals drivers in fungal speciation.</title>
        <authorList>
            <consortium name="DOE Joint Genome Institute"/>
            <person name="Vesth T.C."/>
            <person name="Nybo J."/>
            <person name="Theobald S."/>
            <person name="Brandl J."/>
            <person name="Frisvad J.C."/>
            <person name="Nielsen K.F."/>
            <person name="Lyhne E.K."/>
            <person name="Kogle M.E."/>
            <person name="Kuo A."/>
            <person name="Riley R."/>
            <person name="Clum A."/>
            <person name="Nolan M."/>
            <person name="Lipzen A."/>
            <person name="Salamov A."/>
            <person name="Henrissat B."/>
            <person name="Wiebenga A."/>
            <person name="De vries R.P."/>
            <person name="Grigoriev I.V."/>
            <person name="Mortensen U.H."/>
            <person name="Andersen M.R."/>
            <person name="Baker S.E."/>
        </authorList>
    </citation>
    <scope>NUCLEOTIDE SEQUENCE [LARGE SCALE GENOMIC DNA]</scope>
    <source>
        <strain evidence="8 9">CBS 313.89</strain>
    </source>
</reference>
<name>A0A8G1RGV8_9EURO</name>
<feature type="transmembrane region" description="Helical" evidence="6">
    <location>
        <begin position="32"/>
        <end position="50"/>
    </location>
</feature>
<dbReference type="InterPro" id="IPR036259">
    <property type="entry name" value="MFS_trans_sf"/>
</dbReference>